<dbReference type="EMBL" id="CAJPEX010000273">
    <property type="protein sequence ID" value="CAG0914747.1"/>
    <property type="molecule type" value="Genomic_DNA"/>
</dbReference>
<dbReference type="AlphaFoldDB" id="A0A7R9BGA5"/>
<keyword evidence="2" id="KW-1185">Reference proteome</keyword>
<dbReference type="Proteomes" id="UP000678499">
    <property type="component" value="Unassembled WGS sequence"/>
</dbReference>
<reference evidence="1" key="1">
    <citation type="submission" date="2020-11" db="EMBL/GenBank/DDBJ databases">
        <authorList>
            <person name="Tran Van P."/>
        </authorList>
    </citation>
    <scope>NUCLEOTIDE SEQUENCE</scope>
</reference>
<sequence>MNFRELLLSDPLGHHMCGDTIETFTYVNGEEIEVPLFKKHGGFLRALQPIAANCDFDKMCAVGKIQGEPVPRPATEPIMGLEPKLVMHEHDIAPEDVLRSGPASHHHPAKTSINFVAQDGSRAAVPLEEQEEIRAAAALAQKGNPRVMGDETNDKILPGTLGGTLSKTQVQGDTLVLQQVRAPAPVVQSARL</sequence>
<protein>
    <submittedName>
        <fullName evidence="1">Uncharacterized protein</fullName>
    </submittedName>
</protein>
<proteinExistence type="predicted"/>
<gene>
    <name evidence="1" type="ORF">NMOB1V02_LOCUS2423</name>
</gene>
<evidence type="ECO:0000313" key="2">
    <source>
        <dbReference type="Proteomes" id="UP000678499"/>
    </source>
</evidence>
<accession>A0A7R9BGA5</accession>
<name>A0A7R9BGA5_9CRUS</name>
<organism evidence="1">
    <name type="scientific">Notodromas monacha</name>
    <dbReference type="NCBI Taxonomy" id="399045"/>
    <lineage>
        <taxon>Eukaryota</taxon>
        <taxon>Metazoa</taxon>
        <taxon>Ecdysozoa</taxon>
        <taxon>Arthropoda</taxon>
        <taxon>Crustacea</taxon>
        <taxon>Oligostraca</taxon>
        <taxon>Ostracoda</taxon>
        <taxon>Podocopa</taxon>
        <taxon>Podocopida</taxon>
        <taxon>Cypridocopina</taxon>
        <taxon>Cypridoidea</taxon>
        <taxon>Cyprididae</taxon>
        <taxon>Notodromas</taxon>
    </lineage>
</organism>
<evidence type="ECO:0000313" key="1">
    <source>
        <dbReference type="EMBL" id="CAD7274595.1"/>
    </source>
</evidence>
<dbReference type="EMBL" id="OA882310">
    <property type="protein sequence ID" value="CAD7274595.1"/>
    <property type="molecule type" value="Genomic_DNA"/>
</dbReference>